<dbReference type="InterPro" id="IPR054612">
    <property type="entry name" value="Phage_capsid-like_C"/>
</dbReference>
<name>A0A7Y0Y403_9ACTO</name>
<sequence length="315" mass="33014">MAALGANATTLKTFDTGGVLPKPMANKIITQAYGDSIVGKLAGTIPMPITGTSIAFATGTPVAGIVGEGEMKPVINQTVSTKSVKPIKAAALMYWSKEARQANPLAYLNLLESTAKDSIRRAIDMAVIHGKNALTNTVISGVEYLAQAANQVTLGTTAQKDGGLTGDILAGYELVVNKGGDVTAFAADPRLRVKLMRATKPDGTPVYTAGGRGGADLSDQMGDLLGLPVTYGKAVGGKLGAVADSKIRLIGGEFTNNIQFGYVENITVRKTDTGVVQDGDTTVNLFQQNMEALIVEAQFGWIIKDVNDFVLYSEQ</sequence>
<proteinExistence type="predicted"/>
<comment type="subcellular location">
    <subcellularLocation>
        <location evidence="1">Virion</location>
    </subcellularLocation>
</comment>
<reference evidence="3 4" key="1">
    <citation type="submission" date="2020-04" db="EMBL/GenBank/DDBJ databases">
        <title>Antimicrobial susceptibility and clonality of vaginal-derived multi-drug resistant Mobiluncus isolates in China.</title>
        <authorList>
            <person name="Zhang X."/>
        </authorList>
    </citation>
    <scope>NUCLEOTIDE SEQUENCE [LARGE SCALE GENOMIC DNA]</scope>
    <source>
        <strain evidence="3 4">13</strain>
    </source>
</reference>
<dbReference type="NCBIfam" id="TIGR01554">
    <property type="entry name" value="major_cap_HK97"/>
    <property type="match status" value="1"/>
</dbReference>
<protein>
    <submittedName>
        <fullName evidence="3">Phage major capsid protein</fullName>
    </submittedName>
</protein>
<dbReference type="Pfam" id="PF05065">
    <property type="entry name" value="Phage_capsid"/>
    <property type="match status" value="1"/>
</dbReference>
<evidence type="ECO:0000256" key="1">
    <source>
        <dbReference type="ARBA" id="ARBA00004328"/>
    </source>
</evidence>
<dbReference type="AlphaFoldDB" id="A0A7Y0Y403"/>
<dbReference type="InterPro" id="IPR024455">
    <property type="entry name" value="Phage_capsid"/>
</dbReference>
<accession>A0A7Y0Y403</accession>
<comment type="caution">
    <text evidence="3">The sequence shown here is derived from an EMBL/GenBank/DDBJ whole genome shotgun (WGS) entry which is preliminary data.</text>
</comment>
<dbReference type="SUPFAM" id="SSF56563">
    <property type="entry name" value="Major capsid protein gp5"/>
    <property type="match status" value="1"/>
</dbReference>
<evidence type="ECO:0000259" key="2">
    <source>
        <dbReference type="Pfam" id="PF05065"/>
    </source>
</evidence>
<dbReference type="EMBL" id="JABCUR010000002">
    <property type="protein sequence ID" value="NMW64429.1"/>
    <property type="molecule type" value="Genomic_DNA"/>
</dbReference>
<evidence type="ECO:0000313" key="3">
    <source>
        <dbReference type="EMBL" id="NMW64429.1"/>
    </source>
</evidence>
<feature type="domain" description="Phage capsid-like C-terminal" evidence="2">
    <location>
        <begin position="17"/>
        <end position="312"/>
    </location>
</feature>
<evidence type="ECO:0000313" key="4">
    <source>
        <dbReference type="Proteomes" id="UP000578252"/>
    </source>
</evidence>
<gene>
    <name evidence="3" type="ORF">HHJ78_02520</name>
</gene>
<organism evidence="3 4">
    <name type="scientific">Mobiluncus mulieris</name>
    <dbReference type="NCBI Taxonomy" id="2052"/>
    <lineage>
        <taxon>Bacteria</taxon>
        <taxon>Bacillati</taxon>
        <taxon>Actinomycetota</taxon>
        <taxon>Actinomycetes</taxon>
        <taxon>Actinomycetales</taxon>
        <taxon>Actinomycetaceae</taxon>
        <taxon>Mobiluncus</taxon>
    </lineage>
</organism>
<dbReference type="RefSeq" id="WP_169771558.1">
    <property type="nucleotide sequence ID" value="NZ_JABCUQ010000003.1"/>
</dbReference>
<dbReference type="Proteomes" id="UP000578252">
    <property type="component" value="Unassembled WGS sequence"/>
</dbReference>